<accession>A0ACB7SND5</accession>
<protein>
    <submittedName>
        <fullName evidence="1">Uncharacterized protein</fullName>
    </submittedName>
</protein>
<reference evidence="1" key="1">
    <citation type="submission" date="2020-05" db="EMBL/GenBank/DDBJ databases">
        <title>Large-scale comparative analyses of tick genomes elucidate their genetic diversity and vector capacities.</title>
        <authorList>
            <person name="Jia N."/>
            <person name="Wang J."/>
            <person name="Shi W."/>
            <person name="Du L."/>
            <person name="Sun Y."/>
            <person name="Zhan W."/>
            <person name="Jiang J."/>
            <person name="Wang Q."/>
            <person name="Zhang B."/>
            <person name="Ji P."/>
            <person name="Sakyi L.B."/>
            <person name="Cui X."/>
            <person name="Yuan T."/>
            <person name="Jiang B."/>
            <person name="Yang W."/>
            <person name="Lam T.T.-Y."/>
            <person name="Chang Q."/>
            <person name="Ding S."/>
            <person name="Wang X."/>
            <person name="Zhu J."/>
            <person name="Ruan X."/>
            <person name="Zhao L."/>
            <person name="Wei J."/>
            <person name="Que T."/>
            <person name="Du C."/>
            <person name="Cheng J."/>
            <person name="Dai P."/>
            <person name="Han X."/>
            <person name="Huang E."/>
            <person name="Gao Y."/>
            <person name="Liu J."/>
            <person name="Shao H."/>
            <person name="Ye R."/>
            <person name="Li L."/>
            <person name="Wei W."/>
            <person name="Wang X."/>
            <person name="Wang C."/>
            <person name="Yang T."/>
            <person name="Huo Q."/>
            <person name="Li W."/>
            <person name="Guo W."/>
            <person name="Chen H."/>
            <person name="Zhou L."/>
            <person name="Ni X."/>
            <person name="Tian J."/>
            <person name="Zhou Y."/>
            <person name="Sheng Y."/>
            <person name="Liu T."/>
            <person name="Pan Y."/>
            <person name="Xia L."/>
            <person name="Li J."/>
            <person name="Zhao F."/>
            <person name="Cao W."/>
        </authorList>
    </citation>
    <scope>NUCLEOTIDE SEQUENCE</scope>
    <source>
        <strain evidence="1">Hyas-2018</strain>
    </source>
</reference>
<gene>
    <name evidence="1" type="ORF">HPB50_020911</name>
</gene>
<dbReference type="EMBL" id="CM023483">
    <property type="protein sequence ID" value="KAH6936707.1"/>
    <property type="molecule type" value="Genomic_DNA"/>
</dbReference>
<name>A0ACB7SND5_HYAAI</name>
<evidence type="ECO:0000313" key="2">
    <source>
        <dbReference type="Proteomes" id="UP000821845"/>
    </source>
</evidence>
<sequence>MFPLHGRIYADCKRDLVLQLLEELKSKKKTERSEVQRVRVEERCGPLFHFIPRDSEPEPFGDVLDVEMSEGEESCEVIVPSNPVANKIPDRDELEVCGAPDDLDDLPEEIQVNISKIKEALHSCDETDIRTADLSFMVSAKPETVAAVCDELETDAIADSKMQLLLRSFAELKSEISLISGVVFVKGTLLPKVSNLEEGTTARSLIDSIIAFTQDMPHVTVEGLLVPLVAANDMGKAQTDLVQTLIKDGIPKDYAAMCLSEPHKRNQAASISGSAIDASGRSSSKRNLLLWAGRRVVCQKQSACGFGATAARVAHLVAFFCWAQFEKDMGESVRVFTLLTLVASTTSLISIPLHRFKSVRQTLGEVDTELVVAQPKYYSEGGAQLPIPEPLSNYLDAQYYGPISIGVPPQPFRVVFDTGSSNLWVPSRRCKWTNFACLLHKKYDHTKSRTYRKNGTAISLRYGTGSMTGFLSIDTVSLAGIDVQNQTFAEAVTEPGLTFVAAKFDGILGLGFKNIAASGANTVFDNMVLQGLIPQPVFSFFLKRNSNSSTGGEITFGGVDKRFYKGSIDYVPVTKKGYWQFAIDGISVENNTLKFCVNGCQAIADTGTSLMAGPSLEVMKLQKIIGAYPYSHGQYTVKCEDVPKLPSVTFHIGNRTYTLTGNDYVLKITQFRRSLCLSGFVGLDIPAPQGPLWIFGDVFIGRYYTVFDYGAARVGFAEAAEVY</sequence>
<proteinExistence type="predicted"/>
<keyword evidence="2" id="KW-1185">Reference proteome</keyword>
<evidence type="ECO:0000313" key="1">
    <source>
        <dbReference type="EMBL" id="KAH6936707.1"/>
    </source>
</evidence>
<organism evidence="1 2">
    <name type="scientific">Hyalomma asiaticum</name>
    <name type="common">Tick</name>
    <dbReference type="NCBI Taxonomy" id="266040"/>
    <lineage>
        <taxon>Eukaryota</taxon>
        <taxon>Metazoa</taxon>
        <taxon>Ecdysozoa</taxon>
        <taxon>Arthropoda</taxon>
        <taxon>Chelicerata</taxon>
        <taxon>Arachnida</taxon>
        <taxon>Acari</taxon>
        <taxon>Parasitiformes</taxon>
        <taxon>Ixodida</taxon>
        <taxon>Ixodoidea</taxon>
        <taxon>Ixodidae</taxon>
        <taxon>Hyalomminae</taxon>
        <taxon>Hyalomma</taxon>
    </lineage>
</organism>
<comment type="caution">
    <text evidence="1">The sequence shown here is derived from an EMBL/GenBank/DDBJ whole genome shotgun (WGS) entry which is preliminary data.</text>
</comment>
<dbReference type="Proteomes" id="UP000821845">
    <property type="component" value="Chromosome 3"/>
</dbReference>